<feature type="region of interest" description="Disordered" evidence="1">
    <location>
        <begin position="1"/>
        <end position="23"/>
    </location>
</feature>
<proteinExistence type="predicted"/>
<dbReference type="EMBL" id="VSWC01000014">
    <property type="protein sequence ID" value="KAA1115235.1"/>
    <property type="molecule type" value="Genomic_DNA"/>
</dbReference>
<name>A0A5B0QQR6_PUCGR</name>
<dbReference type="AlphaFoldDB" id="A0A5B0QQR6"/>
<evidence type="ECO:0000256" key="1">
    <source>
        <dbReference type="SAM" id="MobiDB-lite"/>
    </source>
</evidence>
<comment type="caution">
    <text evidence="2">The sequence shown here is derived from an EMBL/GenBank/DDBJ whole genome shotgun (WGS) entry which is preliminary data.</text>
</comment>
<feature type="compositionally biased region" description="Low complexity" evidence="1">
    <location>
        <begin position="1"/>
        <end position="14"/>
    </location>
</feature>
<keyword evidence="3" id="KW-1185">Reference proteome</keyword>
<protein>
    <submittedName>
        <fullName evidence="2">Uncharacterized protein</fullName>
    </submittedName>
</protein>
<reference evidence="2 3" key="1">
    <citation type="submission" date="2019-05" db="EMBL/GenBank/DDBJ databases">
        <title>Emergence of the Ug99 lineage of the wheat stem rust pathogen through somatic hybridization.</title>
        <authorList>
            <person name="Li F."/>
            <person name="Upadhyaya N.M."/>
            <person name="Sperschneider J."/>
            <person name="Matny O."/>
            <person name="Nguyen-Phuc H."/>
            <person name="Mago R."/>
            <person name="Raley C."/>
            <person name="Miller M.E."/>
            <person name="Silverstein K.A.T."/>
            <person name="Henningsen E."/>
            <person name="Hirsch C.D."/>
            <person name="Visser B."/>
            <person name="Pretorius Z.A."/>
            <person name="Steffenson B.J."/>
            <person name="Schwessinger B."/>
            <person name="Dodds P.N."/>
            <person name="Figueroa M."/>
        </authorList>
    </citation>
    <scope>NUCLEOTIDE SEQUENCE [LARGE SCALE GENOMIC DNA]</scope>
    <source>
        <strain evidence="2">21-0</strain>
    </source>
</reference>
<organism evidence="2 3">
    <name type="scientific">Puccinia graminis f. sp. tritici</name>
    <dbReference type="NCBI Taxonomy" id="56615"/>
    <lineage>
        <taxon>Eukaryota</taxon>
        <taxon>Fungi</taxon>
        <taxon>Dikarya</taxon>
        <taxon>Basidiomycota</taxon>
        <taxon>Pucciniomycotina</taxon>
        <taxon>Pucciniomycetes</taxon>
        <taxon>Pucciniales</taxon>
        <taxon>Pucciniaceae</taxon>
        <taxon>Puccinia</taxon>
    </lineage>
</organism>
<evidence type="ECO:0000313" key="3">
    <source>
        <dbReference type="Proteomes" id="UP000324748"/>
    </source>
</evidence>
<evidence type="ECO:0000313" key="2">
    <source>
        <dbReference type="EMBL" id="KAA1115235.1"/>
    </source>
</evidence>
<gene>
    <name evidence="2" type="ORF">PGT21_033956</name>
</gene>
<sequence>MNTTLHSSSPPSTTVQSLSSQHNSPIPLLPSHWPHYHLAGSLTMAHAYAPLISSPLANSGPRPTTGIVFGAAACTPKTCIFINLAEARDSPHYTSSASHQYRFTPNGIALFAVNGTNFHIKPISEDDEDDDETF</sequence>
<dbReference type="Proteomes" id="UP000324748">
    <property type="component" value="Unassembled WGS sequence"/>
</dbReference>
<accession>A0A5B0QQR6</accession>